<keyword evidence="1" id="KW-0175">Coiled coil</keyword>
<evidence type="ECO:0000256" key="1">
    <source>
        <dbReference type="SAM" id="Coils"/>
    </source>
</evidence>
<dbReference type="AlphaFoldDB" id="A0A915ZSL3"/>
<dbReference type="PANTHER" id="PTHR16525">
    <property type="entry name" value="PROTEIN C12ORF4"/>
    <property type="match status" value="1"/>
</dbReference>
<dbReference type="InterPro" id="IPR019311">
    <property type="entry name" value="Fy-3"/>
</dbReference>
<dbReference type="InterPro" id="IPR015940">
    <property type="entry name" value="UBA"/>
</dbReference>
<evidence type="ECO:0000259" key="3">
    <source>
        <dbReference type="PROSITE" id="PS50030"/>
    </source>
</evidence>
<gene>
    <name evidence="4" type="ORF">CHRIB12_LOCUS20505</name>
</gene>
<reference evidence="4" key="1">
    <citation type="submission" date="2020-05" db="EMBL/GenBank/DDBJ databases">
        <authorList>
            <person name="Rincon C."/>
            <person name="Sanders R I."/>
            <person name="Robbins C."/>
            <person name="Chaturvedi A."/>
        </authorList>
    </citation>
    <scope>NUCLEOTIDE SEQUENCE</scope>
    <source>
        <strain evidence="4">CHB12</strain>
    </source>
</reference>
<feature type="coiled-coil region" evidence="1">
    <location>
        <begin position="344"/>
        <end position="375"/>
    </location>
</feature>
<dbReference type="GO" id="GO:0005737">
    <property type="term" value="C:cytoplasm"/>
    <property type="evidence" value="ECO:0007669"/>
    <property type="project" value="TreeGrafter"/>
</dbReference>
<feature type="compositionally biased region" description="Polar residues" evidence="2">
    <location>
        <begin position="408"/>
        <end position="419"/>
    </location>
</feature>
<evidence type="ECO:0000256" key="2">
    <source>
        <dbReference type="SAM" id="MobiDB-lite"/>
    </source>
</evidence>
<evidence type="ECO:0000313" key="4">
    <source>
        <dbReference type="EMBL" id="CAB5388197.1"/>
    </source>
</evidence>
<sequence length="741" mass="84993">MSTTKVLKNLNIVLDLSLPPNNNPIKLTITVKKGQLLLDVVRQFMMENNIPCYLELSILSTIEALILESLRKDMEIDAKVKNESEADQIRSELVAKYQKHTVRFNDAPAEDIFPKAYHTLVHSPVPSIFDTFVQLEYNYKQALKDFISKREKKISDISEQHLKEVESMAESNNRLDDGVMERQIEEVEFLKVTLISELEEIQRLQKKEYCNFVLKLYEAHQRLLTEQQCNTMDVNLVFRLDGREIVSEVINEMKREEKENQTDKLSKELLKLENKSTNGSKSAGNRSRAGSISSLADVVCSPTLSPINMNNFDEKLTGNGNENINEYDSLSIEKIKELGLGFTVDQAKTALEMTNRNLEQALELLIENLDKVNAQIANGTSIPPIPRRSSTPIISQTQQQSLRRTKSSGRQLQITAHQNQKQEKKGWTPMMFLQQKNMTTQSQNSSVKKLSVWFNRAMENFGFEEGNGNGNNIMDDSRLVESFTISLGNQVKVTHNLRLLVSDMDELLEYSNEPTRNMAYIAQTAANLYSQDLTAIILLLTPRDWPKYKLGKSANKKFFERCNETTEFHFDKVETQLEAIENDYPIDSSSLKEGDFFITRHSNLPLVHVVFHLVIDFESIQKSELTYRSRVIDGLRNILRTVNRFDISTISLPFLMLPSDVDVFSDPNLDEKLLYRRGELVLKCTKGFMIENSRLPKHVTAKENDAKTVSFLLPKTANEQQFHEFRHLLTMIFRAKVKLGS</sequence>
<accession>A0A915ZSL3</accession>
<dbReference type="OrthoDB" id="415359at2759"/>
<dbReference type="PANTHER" id="PTHR16525:SF0">
    <property type="entry name" value="PROTEIN C12ORF4"/>
    <property type="match status" value="1"/>
</dbReference>
<proteinExistence type="predicted"/>
<feature type="region of interest" description="Disordered" evidence="2">
    <location>
        <begin position="380"/>
        <end position="425"/>
    </location>
</feature>
<organism evidence="4 5">
    <name type="scientific">Rhizophagus irregularis</name>
    <dbReference type="NCBI Taxonomy" id="588596"/>
    <lineage>
        <taxon>Eukaryota</taxon>
        <taxon>Fungi</taxon>
        <taxon>Fungi incertae sedis</taxon>
        <taxon>Mucoromycota</taxon>
        <taxon>Glomeromycotina</taxon>
        <taxon>Glomeromycetes</taxon>
        <taxon>Glomerales</taxon>
        <taxon>Glomeraceae</taxon>
        <taxon>Rhizophagus</taxon>
    </lineage>
</organism>
<dbReference type="VEuPathDB" id="FungiDB:RhiirFUN_025075"/>
<dbReference type="Pfam" id="PF10154">
    <property type="entry name" value="Fy-3"/>
    <property type="match status" value="2"/>
</dbReference>
<dbReference type="EMBL" id="CAGKOT010000060">
    <property type="protein sequence ID" value="CAB5388197.1"/>
    <property type="molecule type" value="Genomic_DNA"/>
</dbReference>
<dbReference type="Proteomes" id="UP000684084">
    <property type="component" value="Unassembled WGS sequence"/>
</dbReference>
<protein>
    <recommendedName>
        <fullName evidence="3">UBA domain-containing protein</fullName>
    </recommendedName>
</protein>
<dbReference type="PROSITE" id="PS50030">
    <property type="entry name" value="UBA"/>
    <property type="match status" value="1"/>
</dbReference>
<feature type="domain" description="UBA" evidence="3">
    <location>
        <begin position="326"/>
        <end position="368"/>
    </location>
</feature>
<evidence type="ECO:0000313" key="5">
    <source>
        <dbReference type="Proteomes" id="UP000684084"/>
    </source>
</evidence>
<feature type="compositionally biased region" description="Low complexity" evidence="2">
    <location>
        <begin position="387"/>
        <end position="401"/>
    </location>
</feature>
<comment type="caution">
    <text evidence="4">The sequence shown here is derived from an EMBL/GenBank/DDBJ whole genome shotgun (WGS) entry which is preliminary data.</text>
</comment>
<name>A0A915ZSL3_9GLOM</name>